<sequence length="41" mass="4471">RVGGHGGRHAAAARIWGEGGPVQVNRETHVLDEHDEEQGRE</sequence>
<name>A0A392R6H1_9FABA</name>
<comment type="caution">
    <text evidence="2">The sequence shown here is derived from an EMBL/GenBank/DDBJ whole genome shotgun (WGS) entry which is preliminary data.</text>
</comment>
<protein>
    <submittedName>
        <fullName evidence="2">Uncharacterized protein</fullName>
    </submittedName>
</protein>
<evidence type="ECO:0000313" key="3">
    <source>
        <dbReference type="Proteomes" id="UP000265520"/>
    </source>
</evidence>
<feature type="non-terminal residue" evidence="2">
    <location>
        <position position="1"/>
    </location>
</feature>
<reference evidence="2 3" key="1">
    <citation type="journal article" date="2018" name="Front. Plant Sci.">
        <title>Red Clover (Trifolium pratense) and Zigzag Clover (T. medium) - A Picture of Genomic Similarities and Differences.</title>
        <authorList>
            <person name="Dluhosova J."/>
            <person name="Istvanek J."/>
            <person name="Nedelnik J."/>
            <person name="Repkova J."/>
        </authorList>
    </citation>
    <scope>NUCLEOTIDE SEQUENCE [LARGE SCALE GENOMIC DNA]</scope>
    <source>
        <strain evidence="3">cv. 10/8</strain>
        <tissue evidence="2">Leaf</tissue>
    </source>
</reference>
<dbReference type="Proteomes" id="UP000265520">
    <property type="component" value="Unassembled WGS sequence"/>
</dbReference>
<dbReference type="EMBL" id="LXQA010184804">
    <property type="protein sequence ID" value="MCI31125.1"/>
    <property type="molecule type" value="Genomic_DNA"/>
</dbReference>
<feature type="region of interest" description="Disordered" evidence="1">
    <location>
        <begin position="1"/>
        <end position="21"/>
    </location>
</feature>
<evidence type="ECO:0000313" key="2">
    <source>
        <dbReference type="EMBL" id="MCI31125.1"/>
    </source>
</evidence>
<organism evidence="2 3">
    <name type="scientific">Trifolium medium</name>
    <dbReference type="NCBI Taxonomy" id="97028"/>
    <lineage>
        <taxon>Eukaryota</taxon>
        <taxon>Viridiplantae</taxon>
        <taxon>Streptophyta</taxon>
        <taxon>Embryophyta</taxon>
        <taxon>Tracheophyta</taxon>
        <taxon>Spermatophyta</taxon>
        <taxon>Magnoliopsida</taxon>
        <taxon>eudicotyledons</taxon>
        <taxon>Gunneridae</taxon>
        <taxon>Pentapetalae</taxon>
        <taxon>rosids</taxon>
        <taxon>fabids</taxon>
        <taxon>Fabales</taxon>
        <taxon>Fabaceae</taxon>
        <taxon>Papilionoideae</taxon>
        <taxon>50 kb inversion clade</taxon>
        <taxon>NPAAA clade</taxon>
        <taxon>Hologalegina</taxon>
        <taxon>IRL clade</taxon>
        <taxon>Trifolieae</taxon>
        <taxon>Trifolium</taxon>
    </lineage>
</organism>
<dbReference type="AlphaFoldDB" id="A0A392R6H1"/>
<evidence type="ECO:0000256" key="1">
    <source>
        <dbReference type="SAM" id="MobiDB-lite"/>
    </source>
</evidence>
<proteinExistence type="predicted"/>
<accession>A0A392R6H1</accession>
<keyword evidence="3" id="KW-1185">Reference proteome</keyword>